<dbReference type="Pfam" id="PF21109">
    <property type="entry name" value="Stonustoxin_helical"/>
    <property type="match status" value="1"/>
</dbReference>
<proteinExistence type="predicted"/>
<evidence type="ECO:0000313" key="3">
    <source>
        <dbReference type="EMBL" id="KAK1881133.1"/>
    </source>
</evidence>
<dbReference type="InterPro" id="IPR048997">
    <property type="entry name" value="Stonustoxin-like_helical"/>
</dbReference>
<dbReference type="PANTHER" id="PTHR31594:SF16">
    <property type="entry name" value="SI:CH211-281L24.3"/>
    <property type="match status" value="1"/>
</dbReference>
<dbReference type="InterPro" id="IPR052090">
    <property type="entry name" value="Cytolytic_pore-forming_toxin"/>
</dbReference>
<accession>A0AAD9ETS6</accession>
<evidence type="ECO:0000313" key="4">
    <source>
        <dbReference type="Proteomes" id="UP001228049"/>
    </source>
</evidence>
<evidence type="ECO:0000259" key="2">
    <source>
        <dbReference type="Pfam" id="PF21109"/>
    </source>
</evidence>
<comment type="caution">
    <text evidence="3">The sequence shown here is derived from an EMBL/GenBank/DDBJ whole genome shotgun (WGS) entry which is preliminary data.</text>
</comment>
<dbReference type="EMBL" id="JASDAP010000024">
    <property type="protein sequence ID" value="KAK1881133.1"/>
    <property type="molecule type" value="Genomic_DNA"/>
</dbReference>
<evidence type="ECO:0000259" key="1">
    <source>
        <dbReference type="Pfam" id="PF18078"/>
    </source>
</evidence>
<keyword evidence="4" id="KW-1185">Reference proteome</keyword>
<feature type="non-terminal residue" evidence="3">
    <location>
        <position position="1"/>
    </location>
</feature>
<name>A0AAD9ETS6_DISEL</name>
<dbReference type="Pfam" id="PF18078">
    <property type="entry name" value="Thioredoxin_11"/>
    <property type="match status" value="1"/>
</dbReference>
<protein>
    <submittedName>
        <fullName evidence="3">Neoverrucotoxin subunit alpha</fullName>
    </submittedName>
</protein>
<dbReference type="InterPro" id="IPR040581">
    <property type="entry name" value="Thioredoxin_11"/>
</dbReference>
<feature type="domain" description="Stonustoxin-like helical" evidence="2">
    <location>
        <begin position="11"/>
        <end position="100"/>
    </location>
</feature>
<dbReference type="AlphaFoldDB" id="A0AAD9ETS6"/>
<gene>
    <name evidence="3" type="ORF">KUDE01_024301</name>
</gene>
<dbReference type="Proteomes" id="UP001228049">
    <property type="component" value="Unassembled WGS sequence"/>
</dbReference>
<reference evidence="3" key="1">
    <citation type="submission" date="2023-04" db="EMBL/GenBank/DDBJ databases">
        <title>Chromosome-level genome of Chaenocephalus aceratus.</title>
        <authorList>
            <person name="Park H."/>
        </authorList>
    </citation>
    <scope>NUCLEOTIDE SEQUENCE</scope>
    <source>
        <strain evidence="3">DE</strain>
        <tissue evidence="3">Muscle</tissue>
    </source>
</reference>
<sequence length="254" mass="29489">VGEMASDQIQALEDLKEVESRCNTSLRDKVGEDFPKIRKDLNTFQKLCGYYKTNIQQLPSIRAGKEDESSLEKVFEDRHKSPFSHEKLNKWLSHKEREINVIKSCVDTMEGVKIVLNQTELDREVLASGVEDVLCFVFTSMLKGDIYLDEMADFLNSTKLGSTHEDQRYYYNDDDNKMIEKAKMFQSLAKGLKNNSKFRFLITAITNDNYKGATIYHYKKGQLVTEDFQRQKPSSVETIKDKRDLIWCKSGFFE</sequence>
<organism evidence="3 4">
    <name type="scientific">Dissostichus eleginoides</name>
    <name type="common">Patagonian toothfish</name>
    <name type="synonym">Dissostichus amissus</name>
    <dbReference type="NCBI Taxonomy" id="100907"/>
    <lineage>
        <taxon>Eukaryota</taxon>
        <taxon>Metazoa</taxon>
        <taxon>Chordata</taxon>
        <taxon>Craniata</taxon>
        <taxon>Vertebrata</taxon>
        <taxon>Euteleostomi</taxon>
        <taxon>Actinopterygii</taxon>
        <taxon>Neopterygii</taxon>
        <taxon>Teleostei</taxon>
        <taxon>Neoteleostei</taxon>
        <taxon>Acanthomorphata</taxon>
        <taxon>Eupercaria</taxon>
        <taxon>Perciformes</taxon>
        <taxon>Notothenioidei</taxon>
        <taxon>Nototheniidae</taxon>
        <taxon>Dissostichus</taxon>
    </lineage>
</organism>
<dbReference type="PANTHER" id="PTHR31594">
    <property type="entry name" value="AIG1-TYPE G DOMAIN-CONTAINING PROTEIN"/>
    <property type="match status" value="1"/>
</dbReference>
<feature type="domain" description="SNTX thioredoxin-like" evidence="1">
    <location>
        <begin position="111"/>
        <end position="229"/>
    </location>
</feature>